<evidence type="ECO:0000259" key="1">
    <source>
        <dbReference type="Pfam" id="PF14033"/>
    </source>
</evidence>
<dbReference type="InterPro" id="IPR025340">
    <property type="entry name" value="DUF4246"/>
</dbReference>
<dbReference type="Pfam" id="PF14033">
    <property type="entry name" value="DUF4246"/>
    <property type="match status" value="2"/>
</dbReference>
<protein>
    <recommendedName>
        <fullName evidence="1">DUF4246 domain-containing protein</fullName>
    </recommendedName>
</protein>
<dbReference type="InterPro" id="IPR049192">
    <property type="entry name" value="DUF4246_C"/>
</dbReference>
<reference evidence="2" key="1">
    <citation type="submission" date="2019-01" db="EMBL/GenBank/DDBJ databases">
        <title>Draft genome sequences of three monokaryotic isolates of the white-rot basidiomycete fungus Dichomitus squalens.</title>
        <authorList>
            <consortium name="DOE Joint Genome Institute"/>
            <person name="Lopez S.C."/>
            <person name="Andreopoulos B."/>
            <person name="Pangilinan J."/>
            <person name="Lipzen A."/>
            <person name="Riley R."/>
            <person name="Ahrendt S."/>
            <person name="Ng V."/>
            <person name="Barry K."/>
            <person name="Daum C."/>
            <person name="Grigoriev I.V."/>
            <person name="Hilden K.S."/>
            <person name="Makela M.R."/>
            <person name="de Vries R.P."/>
        </authorList>
    </citation>
    <scope>NUCLEOTIDE SEQUENCE [LARGE SCALE GENOMIC DNA]</scope>
    <source>
        <strain evidence="2">OM18370.1</strain>
    </source>
</reference>
<dbReference type="Proteomes" id="UP000292957">
    <property type="component" value="Unassembled WGS sequence"/>
</dbReference>
<name>A0A4Q9M8I2_9APHY</name>
<proteinExistence type="predicted"/>
<dbReference type="OrthoDB" id="415532at2759"/>
<dbReference type="AlphaFoldDB" id="A0A4Q9M8I2"/>
<accession>A0A4Q9M8I2</accession>
<organism evidence="2">
    <name type="scientific">Dichomitus squalens</name>
    <dbReference type="NCBI Taxonomy" id="114155"/>
    <lineage>
        <taxon>Eukaryota</taxon>
        <taxon>Fungi</taxon>
        <taxon>Dikarya</taxon>
        <taxon>Basidiomycota</taxon>
        <taxon>Agaricomycotina</taxon>
        <taxon>Agaricomycetes</taxon>
        <taxon>Polyporales</taxon>
        <taxon>Polyporaceae</taxon>
        <taxon>Dichomitus</taxon>
    </lineage>
</organism>
<gene>
    <name evidence="2" type="ORF">BD311DRAFT_742462</name>
</gene>
<dbReference type="PANTHER" id="PTHR33119:SF1">
    <property type="entry name" value="FE2OG DIOXYGENASE DOMAIN-CONTAINING PROTEIN"/>
    <property type="match status" value="1"/>
</dbReference>
<dbReference type="PANTHER" id="PTHR33119">
    <property type="entry name" value="IFI3P"/>
    <property type="match status" value="1"/>
</dbReference>
<feature type="domain" description="DUF4246" evidence="1">
    <location>
        <begin position="38"/>
        <end position="175"/>
    </location>
</feature>
<feature type="domain" description="DUF4246" evidence="1">
    <location>
        <begin position="208"/>
        <end position="403"/>
    </location>
</feature>
<sequence length="433" mass="49250">MIEHDAVMVERFWGGDEYWKRGDGEKQWPRDKITDVQLNYLLDELRYGASQYDDETGIFATAIHKVYESRSLIPADVKASLVQGVFALEIIPDEKDCHPGSNEHGWTSSIRQCAACASVGRTSTIASTVQLEDYLNYRLDFEKLTWFFFQKPSCISHDYQWLQMELKISESGDVKPLFQMRPVPGLHLPYVPVRIVDYADFDDCPVDKHAYHDAYDEWESKYRWPLIPEPEPFAPPNAADEENKIKISLRGRTLRVIVKLANIVLTPENPKYAGGSWHVEGMANENIVATGLYYYACENITESRLDFRTAIGADDEGRALEHLQDDDQGFLTAFGLQRPMNQYLGYVVADEGKCVAFPNVYQHRVDESELADPTKPGYRKVLCFVVNLFVCILSKSDLPPQQLGPISIRFLHLVSNTAPEVTICQGILYTSSK</sequence>
<evidence type="ECO:0000313" key="2">
    <source>
        <dbReference type="EMBL" id="TBU23365.1"/>
    </source>
</evidence>
<dbReference type="EMBL" id="ML143507">
    <property type="protein sequence ID" value="TBU23365.1"/>
    <property type="molecule type" value="Genomic_DNA"/>
</dbReference>